<evidence type="ECO:0000313" key="5">
    <source>
        <dbReference type="EMBL" id="TXF87127.1"/>
    </source>
</evidence>
<evidence type="ECO:0000256" key="3">
    <source>
        <dbReference type="SAM" id="SignalP"/>
    </source>
</evidence>
<dbReference type="Gene3D" id="2.60.120.260">
    <property type="entry name" value="Galactose-binding domain-like"/>
    <property type="match status" value="1"/>
</dbReference>
<feature type="signal peptide" evidence="3">
    <location>
        <begin position="1"/>
        <end position="22"/>
    </location>
</feature>
<keyword evidence="6" id="KW-1185">Reference proteome</keyword>
<sequence length="1079" mass="114901">MKTLLRCTGLALAMFYSVVTVAQYDLSPDKLAAIPVEVMPAQDNVSLRAAEEKADRPGRAPEFAVVMPVKIRPGTNGAWETKGANSVWRTRISSPGALTLNLGFSEYNLPEGAELYLVTPTERFGPLTSADNEDHNQLWTPMLDGDEMMVELTVPTASKKEVQLYLTAVNHDFRGVSKLFSGACNLDVICGEANGYGIVDQYRDIIRSVAAYSLGGSRFCTGFLVNNVNNDGKPFFMTAYHCGIGTNEAPSLVAYWNYENQSCRNPNSSASGSNGNGNLTTVNLGATHLASNPASDMTILLLDDPVNPAANAFFAGWDARAETPTDTLIGIHHPSGEEKRISFSFQEPFRAEYNSLNEIPDGNHLTIPDWDIGTTEGGSSGSPIFDRFKRVQGQLHGGLAACGNDLRDSYGYFHTSWEGDGTPETRLKDWLDPCNTGTLFIDGFDASEIPVTLTAESNCTNGCNTSDNMISFTLGEGFPAGTTLEIESFTGGISPQLSTATATGGEVVDLIIPGGADIAIGDYEITVRATGGGATDDITFEITLTTGVLAAPSVAEPADGATEVIPSLTIGWVAVDDAVGYDFELSDESDFSNILISVSGTEETNLYITDPLDGATTFYWRVRTLNDCGPGEWATYSFSTADISCAASEGMGLPAAISANGGNVQVPVALEVTESFSVASIEVSIDILHTYVGDLDARLISPEGTEISLFGRINDGPCGGDNISVTFSDDADLTQADFLSECNAGDISTQGTFQAAELLSTFADEQAMGTWTLIVTDNANADGGSITGFSILFCGGGDITDLSISSTTQSLEVCETGGASVGLELGSSFSGDVGLRVDAGGQMLDNYTFSYNEEDQTMTVDFTAFTLLGEGDYTMTFTVINGDGSEEDLSISLRVEAGVVEANLASPEDNVEVLDGEITFNWDASAGATSYVLQYSTNADFSVITFEEELTGTIRTLTGIPTGDIIFWRVIARNDCGEAISPVRQFRIIPSGILDFGSGRELSVYPNPVRGLLTVEATGNWPTDLRAVLFDATGRHLKEYNLNGAGQVQWDLGAIPAGVYYLRFASLGLERTERLVVLP</sequence>
<dbReference type="InterPro" id="IPR013783">
    <property type="entry name" value="Ig-like_fold"/>
</dbReference>
<dbReference type="Gene3D" id="2.40.10.10">
    <property type="entry name" value="Trypsin-like serine proteases"/>
    <property type="match status" value="2"/>
</dbReference>
<evidence type="ECO:0000259" key="4">
    <source>
        <dbReference type="PROSITE" id="PS51829"/>
    </source>
</evidence>
<protein>
    <submittedName>
        <fullName evidence="5">T9SS type A sorting domain-containing protein</fullName>
    </submittedName>
</protein>
<dbReference type="Gene3D" id="2.60.40.10">
    <property type="entry name" value="Immunoglobulins"/>
    <property type="match status" value="2"/>
</dbReference>
<dbReference type="PANTHER" id="PTHR36234">
    <property type="entry name" value="LYSYL ENDOPEPTIDASE"/>
    <property type="match status" value="1"/>
</dbReference>
<dbReference type="NCBIfam" id="TIGR04183">
    <property type="entry name" value="Por_Secre_tail"/>
    <property type="match status" value="1"/>
</dbReference>
<dbReference type="OrthoDB" id="9342482at2"/>
<dbReference type="GO" id="GO:0004252">
    <property type="term" value="F:serine-type endopeptidase activity"/>
    <property type="evidence" value="ECO:0007669"/>
    <property type="project" value="InterPro"/>
</dbReference>
<dbReference type="SUPFAM" id="SSF50494">
    <property type="entry name" value="Trypsin-like serine proteases"/>
    <property type="match status" value="1"/>
</dbReference>
<keyword evidence="3" id="KW-0732">Signal</keyword>
<comment type="caution">
    <text evidence="5">The sequence shown here is derived from an EMBL/GenBank/DDBJ whole genome shotgun (WGS) entry which is preliminary data.</text>
</comment>
<proteinExistence type="predicted"/>
<dbReference type="EMBL" id="VOXD01000036">
    <property type="protein sequence ID" value="TXF87127.1"/>
    <property type="molecule type" value="Genomic_DNA"/>
</dbReference>
<feature type="chain" id="PRO_5023103686" evidence="3">
    <location>
        <begin position="23"/>
        <end position="1079"/>
    </location>
</feature>
<dbReference type="InterPro" id="IPR009003">
    <property type="entry name" value="Peptidase_S1_PA"/>
</dbReference>
<feature type="domain" description="P/Homo B" evidence="4">
    <location>
        <begin position="639"/>
        <end position="800"/>
    </location>
</feature>
<dbReference type="AlphaFoldDB" id="A0A5C7FII5"/>
<dbReference type="Proteomes" id="UP000321907">
    <property type="component" value="Unassembled WGS sequence"/>
</dbReference>
<evidence type="ECO:0000313" key="6">
    <source>
        <dbReference type="Proteomes" id="UP000321907"/>
    </source>
</evidence>
<dbReference type="PROSITE" id="PS51829">
    <property type="entry name" value="P_HOMO_B"/>
    <property type="match status" value="1"/>
</dbReference>
<evidence type="ECO:0000256" key="1">
    <source>
        <dbReference type="ARBA" id="ARBA00022670"/>
    </source>
</evidence>
<keyword evidence="2" id="KW-0378">Hydrolase</keyword>
<dbReference type="InterPro" id="IPR008979">
    <property type="entry name" value="Galactose-bd-like_sf"/>
</dbReference>
<dbReference type="Pfam" id="PF01483">
    <property type="entry name" value="P_proprotein"/>
    <property type="match status" value="1"/>
</dbReference>
<accession>A0A5C7FII5</accession>
<dbReference type="InterPro" id="IPR043504">
    <property type="entry name" value="Peptidase_S1_PA_chymotrypsin"/>
</dbReference>
<dbReference type="InterPro" id="IPR002884">
    <property type="entry name" value="P_dom"/>
</dbReference>
<name>A0A5C7FII5_9BACT</name>
<reference evidence="5 6" key="1">
    <citation type="submission" date="2019-08" db="EMBL/GenBank/DDBJ databases">
        <title>Lewinella sp. strain SSH13 Genome sequencing and assembly.</title>
        <authorList>
            <person name="Kim I."/>
        </authorList>
    </citation>
    <scope>NUCLEOTIDE SEQUENCE [LARGE SCALE GENOMIC DNA]</scope>
    <source>
        <strain evidence="5 6">SSH13</strain>
    </source>
</reference>
<dbReference type="GO" id="GO:0006508">
    <property type="term" value="P:proteolysis"/>
    <property type="evidence" value="ECO:0007669"/>
    <property type="project" value="UniProtKB-KW"/>
</dbReference>
<dbReference type="RefSeq" id="WP_147932299.1">
    <property type="nucleotide sequence ID" value="NZ_VOXD01000036.1"/>
</dbReference>
<dbReference type="InterPro" id="IPR026444">
    <property type="entry name" value="Secre_tail"/>
</dbReference>
<dbReference type="Pfam" id="PF18962">
    <property type="entry name" value="Por_Secre_tail"/>
    <property type="match status" value="1"/>
</dbReference>
<evidence type="ECO:0000256" key="2">
    <source>
        <dbReference type="ARBA" id="ARBA00022801"/>
    </source>
</evidence>
<keyword evidence="1" id="KW-0645">Protease</keyword>
<dbReference type="SUPFAM" id="SSF49785">
    <property type="entry name" value="Galactose-binding domain-like"/>
    <property type="match status" value="1"/>
</dbReference>
<dbReference type="PANTHER" id="PTHR36234:SF5">
    <property type="entry name" value="LYSYL ENDOPEPTIDASE"/>
    <property type="match status" value="1"/>
</dbReference>
<gene>
    <name evidence="5" type="ORF">FUA23_18720</name>
</gene>
<organism evidence="5 6">
    <name type="scientific">Neolewinella aurantiaca</name>
    <dbReference type="NCBI Taxonomy" id="2602767"/>
    <lineage>
        <taxon>Bacteria</taxon>
        <taxon>Pseudomonadati</taxon>
        <taxon>Bacteroidota</taxon>
        <taxon>Saprospiria</taxon>
        <taxon>Saprospirales</taxon>
        <taxon>Lewinellaceae</taxon>
        <taxon>Neolewinella</taxon>
    </lineage>
</organism>